<accession>A0A4Q1AN32</accession>
<reference evidence="1 2" key="1">
    <citation type="submission" date="2017-10" db="EMBL/GenBank/DDBJ databases">
        <title>Genomics of the genus Arcobacter.</title>
        <authorList>
            <person name="Perez-Cataluna A."/>
            <person name="Figueras M.J."/>
        </authorList>
    </citation>
    <scope>NUCLEOTIDE SEQUENCE [LARGE SCALE GENOMIC DNA]</scope>
    <source>
        <strain evidence="1 2">CECT 8441</strain>
    </source>
</reference>
<dbReference type="AlphaFoldDB" id="A0A4Q1AN32"/>
<dbReference type="Proteomes" id="UP000289758">
    <property type="component" value="Unassembled WGS sequence"/>
</dbReference>
<organism evidence="1 2">
    <name type="scientific">Halarcobacter ebronensis</name>
    <dbReference type="NCBI Taxonomy" id="1462615"/>
    <lineage>
        <taxon>Bacteria</taxon>
        <taxon>Pseudomonadati</taxon>
        <taxon>Campylobacterota</taxon>
        <taxon>Epsilonproteobacteria</taxon>
        <taxon>Campylobacterales</taxon>
        <taxon>Arcobacteraceae</taxon>
        <taxon>Halarcobacter</taxon>
    </lineage>
</organism>
<evidence type="ECO:0000313" key="2">
    <source>
        <dbReference type="Proteomes" id="UP000289758"/>
    </source>
</evidence>
<evidence type="ECO:0000313" key="1">
    <source>
        <dbReference type="EMBL" id="RXK01786.1"/>
    </source>
</evidence>
<proteinExistence type="predicted"/>
<keyword evidence="2" id="KW-1185">Reference proteome</keyword>
<name>A0A4Q1AN32_9BACT</name>
<gene>
    <name evidence="1" type="ORF">CRV07_14620</name>
</gene>
<protein>
    <submittedName>
        <fullName evidence="1">Uncharacterized protein</fullName>
    </submittedName>
</protein>
<comment type="caution">
    <text evidence="1">The sequence shown here is derived from an EMBL/GenBank/DDBJ whole genome shotgun (WGS) entry which is preliminary data.</text>
</comment>
<dbReference type="EMBL" id="PDKK01000020">
    <property type="protein sequence ID" value="RXK01786.1"/>
    <property type="molecule type" value="Genomic_DNA"/>
</dbReference>
<sequence>MLLKQFFGLSPKQILFFTALNIDKHNIYKPFDFSSIFRLLKEYDSKITAKNFNKFINIMSISIKQYRLKSKELGNTKDKIKTTRLIEQFPIIDLSDDFYFIPSLNALIESLTYKLFKTLNDLQVKPQNFKREFGNTFENYTRRLTKFRHNEYIYECNELITEIKKEKAEYYLLKDNSTIVIESKLLPVNDEMILNGDLPHIKKNFIETINKAFSQIKSTFDHISVENKYAIIVIHTHTLLLESRIELLKDNINYEFIDNVIILSIIDYEILIDNSFEKIIEFFKQKKTDQKKHISIFFSNKQNMYLEKVFYSAFNEILDNN</sequence>